<reference evidence="6" key="1">
    <citation type="submission" date="2020-05" db="EMBL/GenBank/DDBJ databases">
        <title>Phylogenomic resolution of chytrid fungi.</title>
        <authorList>
            <person name="Stajich J.E."/>
            <person name="Amses K."/>
            <person name="Simmons R."/>
            <person name="Seto K."/>
            <person name="Myers J."/>
            <person name="Bonds A."/>
            <person name="Quandt C.A."/>
            <person name="Barry K."/>
            <person name="Liu P."/>
            <person name="Grigoriev I."/>
            <person name="Longcore J.E."/>
            <person name="James T.Y."/>
        </authorList>
    </citation>
    <scope>NUCLEOTIDE SEQUENCE</scope>
    <source>
        <strain evidence="6">JEL0513</strain>
    </source>
</reference>
<dbReference type="Pfam" id="PF01248">
    <property type="entry name" value="Ribosomal_L7Ae"/>
    <property type="match status" value="1"/>
</dbReference>
<dbReference type="Proteomes" id="UP001211907">
    <property type="component" value="Unassembled WGS sequence"/>
</dbReference>
<dbReference type="PANTHER" id="PTHR11843">
    <property type="entry name" value="40S RIBOSOMAL PROTEIN S12"/>
    <property type="match status" value="1"/>
</dbReference>
<dbReference type="PRINTS" id="PR00972">
    <property type="entry name" value="RIBSOMALS12E"/>
</dbReference>
<dbReference type="InterPro" id="IPR000530">
    <property type="entry name" value="Ribosomal_eS12"/>
</dbReference>
<dbReference type="GO" id="GO:0022626">
    <property type="term" value="C:cytosolic ribosome"/>
    <property type="evidence" value="ECO:0007669"/>
    <property type="project" value="UniProtKB-ARBA"/>
</dbReference>
<evidence type="ECO:0000259" key="5">
    <source>
        <dbReference type="Pfam" id="PF01248"/>
    </source>
</evidence>
<dbReference type="AlphaFoldDB" id="A0AAD5STI4"/>
<evidence type="ECO:0000256" key="3">
    <source>
        <dbReference type="ARBA" id="ARBA00023274"/>
    </source>
</evidence>
<feature type="domain" description="Ribosomal protein eL8/eL30/eS12/Gadd45" evidence="5">
    <location>
        <begin position="319"/>
        <end position="413"/>
    </location>
</feature>
<evidence type="ECO:0000313" key="7">
    <source>
        <dbReference type="Proteomes" id="UP001211907"/>
    </source>
</evidence>
<accession>A0AAD5STI4</accession>
<evidence type="ECO:0000256" key="2">
    <source>
        <dbReference type="ARBA" id="ARBA00022980"/>
    </source>
</evidence>
<sequence>MSVGEDILDMFEAGISSVFNEPMFAHGSPGALFTHEFSTRRESLFGFKSAVITSSNNSTKNYTINLIVPKPEADSSAPLMAHHVWQAALVLSREIANGNIDVSGSDVFEFGAGVGLCSFVAAACGASSIVATDFPDPGIINQLIENCDKILGPEFRHPHPKPFWNVVGHTWGNSESLALLKDNLDMRVKKPVIVLMADLLWIPTAHMDLLADVHSILSHGCSRERGVQSKAVVTAGLHTSRETIDAFFAKARRHFGFQIRKIGEVKVTAIGLEHGFQHIEEDVSDARRELERDGEVEIVDVEVEITADVNLAGAMTVEDALQEVLKKALIHDGLARGLRESVKALDRRQAHLCVYVETNTEKEYIKLVEALCAEHNINVIKVADAKKLGEWVGLCKIDANGEARKVVGCSCVVVKDFGEDSEARSILLSSFSR</sequence>
<dbReference type="PROSITE" id="PS01189">
    <property type="entry name" value="RIBOSOMAL_S12E"/>
    <property type="match status" value="1"/>
</dbReference>
<proteinExistence type="inferred from homology"/>
<name>A0AAD5STI4_9FUNG</name>
<dbReference type="SUPFAM" id="SSF55315">
    <property type="entry name" value="L30e-like"/>
    <property type="match status" value="1"/>
</dbReference>
<comment type="caution">
    <text evidence="6">The sequence shown here is derived from an EMBL/GenBank/DDBJ whole genome shotgun (WGS) entry which is preliminary data.</text>
</comment>
<dbReference type="FunFam" id="3.30.1330.30:FF:000005">
    <property type="entry name" value="40S ribosomal protein S12"/>
    <property type="match status" value="1"/>
</dbReference>
<dbReference type="Gene3D" id="3.40.50.150">
    <property type="entry name" value="Vaccinia Virus protein VP39"/>
    <property type="match status" value="1"/>
</dbReference>
<dbReference type="GO" id="GO:0006412">
    <property type="term" value="P:translation"/>
    <property type="evidence" value="ECO:0007669"/>
    <property type="project" value="InterPro"/>
</dbReference>
<dbReference type="InterPro" id="IPR047860">
    <property type="entry name" value="Ribosomal_eS12_CS"/>
</dbReference>
<dbReference type="InterPro" id="IPR029064">
    <property type="entry name" value="Ribosomal_eL30-like_sf"/>
</dbReference>
<keyword evidence="2 4" id="KW-0689">Ribosomal protein</keyword>
<comment type="similarity">
    <text evidence="1 4">Belongs to the eukaryotic ribosomal protein eS12 family.</text>
</comment>
<dbReference type="GO" id="GO:0015935">
    <property type="term" value="C:small ribosomal subunit"/>
    <property type="evidence" value="ECO:0007669"/>
    <property type="project" value="UniProtKB-ARBA"/>
</dbReference>
<protein>
    <recommendedName>
        <fullName evidence="4">40S ribosomal protein S12</fullName>
    </recommendedName>
</protein>
<dbReference type="InterPro" id="IPR019410">
    <property type="entry name" value="Methyltransf_16"/>
</dbReference>
<dbReference type="SUPFAM" id="SSF53335">
    <property type="entry name" value="S-adenosyl-L-methionine-dependent methyltransferases"/>
    <property type="match status" value="1"/>
</dbReference>
<dbReference type="InterPro" id="IPR029063">
    <property type="entry name" value="SAM-dependent_MTases_sf"/>
</dbReference>
<dbReference type="GO" id="GO:0003735">
    <property type="term" value="F:structural constituent of ribosome"/>
    <property type="evidence" value="ECO:0007669"/>
    <property type="project" value="InterPro"/>
</dbReference>
<dbReference type="EMBL" id="JADGJH010002283">
    <property type="protein sequence ID" value="KAJ3100422.1"/>
    <property type="molecule type" value="Genomic_DNA"/>
</dbReference>
<dbReference type="Gene3D" id="3.30.1330.30">
    <property type="match status" value="1"/>
</dbReference>
<dbReference type="Pfam" id="PF10294">
    <property type="entry name" value="Methyltransf_16"/>
    <property type="match status" value="1"/>
</dbReference>
<evidence type="ECO:0000313" key="6">
    <source>
        <dbReference type="EMBL" id="KAJ3100422.1"/>
    </source>
</evidence>
<keyword evidence="7" id="KW-1185">Reference proteome</keyword>
<dbReference type="InterPro" id="IPR004038">
    <property type="entry name" value="Ribosomal_eL8/eL30/eS12/Gad45"/>
</dbReference>
<evidence type="ECO:0000256" key="1">
    <source>
        <dbReference type="ARBA" id="ARBA00005824"/>
    </source>
</evidence>
<gene>
    <name evidence="6" type="ORF">HK100_004716</name>
</gene>
<organism evidence="6 7">
    <name type="scientific">Physocladia obscura</name>
    <dbReference type="NCBI Taxonomy" id="109957"/>
    <lineage>
        <taxon>Eukaryota</taxon>
        <taxon>Fungi</taxon>
        <taxon>Fungi incertae sedis</taxon>
        <taxon>Chytridiomycota</taxon>
        <taxon>Chytridiomycota incertae sedis</taxon>
        <taxon>Chytridiomycetes</taxon>
        <taxon>Chytridiales</taxon>
        <taxon>Chytriomycetaceae</taxon>
        <taxon>Physocladia</taxon>
    </lineage>
</organism>
<evidence type="ECO:0000256" key="4">
    <source>
        <dbReference type="RuleBase" id="RU000670"/>
    </source>
</evidence>
<keyword evidence="3 4" id="KW-0687">Ribonucleoprotein</keyword>